<dbReference type="PANTHER" id="PTHR20961">
    <property type="entry name" value="GLYCOSYLTRANSFERASE"/>
    <property type="match status" value="1"/>
</dbReference>
<evidence type="ECO:0000313" key="1">
    <source>
        <dbReference type="EMBL" id="CAD9235824.1"/>
    </source>
</evidence>
<dbReference type="AlphaFoldDB" id="A0A7S1TGC7"/>
<reference evidence="1" key="1">
    <citation type="submission" date="2021-01" db="EMBL/GenBank/DDBJ databases">
        <authorList>
            <person name="Corre E."/>
            <person name="Pelletier E."/>
            <person name="Niang G."/>
            <person name="Scheremetjew M."/>
            <person name="Finn R."/>
            <person name="Kale V."/>
            <person name="Holt S."/>
            <person name="Cochrane G."/>
            <person name="Meng A."/>
            <person name="Brown T."/>
            <person name="Cohen L."/>
        </authorList>
    </citation>
    <scope>NUCLEOTIDE SEQUENCE</scope>
    <source>
        <strain evidence="1">SAG 36.94</strain>
    </source>
</reference>
<sequence>MGSSVHELWPFSRAIWRSTKHPWRQQLPRAVTGRVVPGGAARTIRRVSLVTTLLLLPTVVLLYQRQSQTSKLSSEPRTITSLDDVALVGGLNSFKLEETAISAPARSSVYKSTRFKPIPGLATFKNRNKLDTLWSFENVCYDSIKQRFTITKEDAKLLPPFFVEDHRVETLSTERNSTIVPMWMNGTTLLSRDAHLDQTGAHFYFFLLPVATLLRHLHETSPDLEGVNVLFDNFSIPAGHDLERQLSEILFGQIPRERRLSLSKLEAQVTCFETLLSVGLEYSSVIQGQKDFDFMRERASEVEMVQLASDCKEPFANRAAVGILNRRVYSRRILNQRQLEVVVRQVFGPAVDIIVFDSPNVACENGCLGFANCLDLLRQPEEVYQNCRKTRSVADDVKHFNNLTMMISVHGAGNINYIWMPKGSHVVEIFPYGISDFTYQKLTNLTDLNYFAFEESNRTVFNNNFRHLGDGSYCWKDDRCRKHIKESPVSVTMDGPQGLKRLLREVQVSWSKRCVPDIL</sequence>
<organism evidence="1">
    <name type="scientific">Compsopogon caeruleus</name>
    <dbReference type="NCBI Taxonomy" id="31354"/>
    <lineage>
        <taxon>Eukaryota</taxon>
        <taxon>Rhodophyta</taxon>
        <taxon>Compsopogonophyceae</taxon>
        <taxon>Compsopogonales</taxon>
        <taxon>Compsopogonaceae</taxon>
        <taxon>Compsopogon</taxon>
    </lineage>
</organism>
<dbReference type="GO" id="GO:0016757">
    <property type="term" value="F:glycosyltransferase activity"/>
    <property type="evidence" value="ECO:0007669"/>
    <property type="project" value="InterPro"/>
</dbReference>
<dbReference type="EMBL" id="HBGH01014286">
    <property type="protein sequence ID" value="CAD9235824.1"/>
    <property type="molecule type" value="Transcribed_RNA"/>
</dbReference>
<dbReference type="InterPro" id="IPR007657">
    <property type="entry name" value="Glycosyltransferase_61"/>
</dbReference>
<protein>
    <submittedName>
        <fullName evidence="1">Uncharacterized protein</fullName>
    </submittedName>
</protein>
<proteinExistence type="predicted"/>
<name>A0A7S1TGC7_9RHOD</name>
<accession>A0A7S1TGC7</accession>
<gene>
    <name evidence="1" type="ORF">CCAE0312_LOCUS7916</name>
</gene>